<feature type="region of interest" description="Disordered" evidence="1">
    <location>
        <begin position="309"/>
        <end position="340"/>
    </location>
</feature>
<evidence type="ECO:0000313" key="2">
    <source>
        <dbReference type="EMBL" id="CAH1240916.1"/>
    </source>
</evidence>
<dbReference type="PANTHER" id="PTHR37445">
    <property type="entry name" value="PROTEIN CBG24663"/>
    <property type="match status" value="1"/>
</dbReference>
<dbReference type="AlphaFoldDB" id="A0A8J9VJ35"/>
<reference evidence="2" key="1">
    <citation type="submission" date="2022-01" db="EMBL/GenBank/DDBJ databases">
        <authorList>
            <person name="Braso-Vives M."/>
        </authorList>
    </citation>
    <scope>NUCLEOTIDE SEQUENCE</scope>
</reference>
<protein>
    <submittedName>
        <fullName evidence="2">Hypp6199 protein</fullName>
    </submittedName>
</protein>
<proteinExistence type="predicted"/>
<evidence type="ECO:0000313" key="3">
    <source>
        <dbReference type="Proteomes" id="UP000838412"/>
    </source>
</evidence>
<dbReference type="SUPFAM" id="SSF57903">
    <property type="entry name" value="FYVE/PHD zinc finger"/>
    <property type="match status" value="1"/>
</dbReference>
<gene>
    <name evidence="2" type="primary">Hypp6199</name>
    <name evidence="2" type="ORF">BLAG_LOCUS4732</name>
</gene>
<keyword evidence="3" id="KW-1185">Reference proteome</keyword>
<dbReference type="EMBL" id="OV696696">
    <property type="protein sequence ID" value="CAH1240916.1"/>
    <property type="molecule type" value="Genomic_DNA"/>
</dbReference>
<sequence length="340" mass="39718">MEDSDKKGKVKKKGANARSTNTPCTKELSMQAHIEIWSCEVCNKTLDDNEGCQALTCDGCDKHFCLTCTAFGQQEALNNLQRDDVCWFCNECKIDFRKFLKKGREQPHSRIDNLENILNRLDKIEEKMSTKADEKIQDKADKGPGQVEVIVKKAMVEQKIEERDRENREQNLIIHRGPEPTKPDSQERANLDKTYAERLFAEPLELRRIDIKAAVRLGKKRDDMTPRPLKIILQNKDDKRKVLVRLKRLKNADEEFKNISECEDLTKEEREFLKQKVAEARELEKTEGLWKFRVRARGPPWNFQIRKMSKDQQAHTQETQLRKTARGTRTMHTNIKPVSR</sequence>
<name>A0A8J9VJ35_BRALA</name>
<dbReference type="OrthoDB" id="6778856at2759"/>
<feature type="region of interest" description="Disordered" evidence="1">
    <location>
        <begin position="1"/>
        <end position="20"/>
    </location>
</feature>
<dbReference type="PANTHER" id="PTHR37445:SF3">
    <property type="entry name" value="ZINC FINGER PHD-TYPE DOMAIN-CONTAINING PROTEIN"/>
    <property type="match status" value="1"/>
</dbReference>
<dbReference type="Proteomes" id="UP000838412">
    <property type="component" value="Chromosome 11"/>
</dbReference>
<dbReference type="InterPro" id="IPR011011">
    <property type="entry name" value="Znf_FYVE_PHD"/>
</dbReference>
<accession>A0A8J9VJ35</accession>
<evidence type="ECO:0000256" key="1">
    <source>
        <dbReference type="SAM" id="MobiDB-lite"/>
    </source>
</evidence>
<organism evidence="2 3">
    <name type="scientific">Branchiostoma lanceolatum</name>
    <name type="common">Common lancelet</name>
    <name type="synonym">Amphioxus lanceolatum</name>
    <dbReference type="NCBI Taxonomy" id="7740"/>
    <lineage>
        <taxon>Eukaryota</taxon>
        <taxon>Metazoa</taxon>
        <taxon>Chordata</taxon>
        <taxon>Cephalochordata</taxon>
        <taxon>Leptocardii</taxon>
        <taxon>Amphioxiformes</taxon>
        <taxon>Branchiostomatidae</taxon>
        <taxon>Branchiostoma</taxon>
    </lineage>
</organism>